<dbReference type="Proteomes" id="UP001499851">
    <property type="component" value="Unassembled WGS sequence"/>
</dbReference>
<evidence type="ECO:0000256" key="1">
    <source>
        <dbReference type="ARBA" id="ARBA00023002"/>
    </source>
</evidence>
<sequence length="295" mass="31177">MSEHTANLGHATVNRIGFGAMQLAGPGVFGPPADPERSRAVLRHAAASGVNHIDTAQIYGPDVVNDLIREALHPYPEGLVLATKVGGARDAQGGWLPDGEPASLQAQVEENLRSLGVERLDLVNLRRFERDLPGADQPALADQLGALMELRDEGKIDMIGISNAHLDTVREAVDLAGVVCVQNAYSILDRTDDAIVDLCRAHGIAFVPFFPLGSAFLAGGGPKRLAADEHVGAVARKHGVTTSQVALAWLLAQYERMLLIPGTASVAHLDENLAVGEIVLDAEDLARLDKVAPAG</sequence>
<reference evidence="4" key="1">
    <citation type="journal article" date="2019" name="Int. J. Syst. Evol. Microbiol.">
        <title>The Global Catalogue of Microorganisms (GCM) 10K type strain sequencing project: providing services to taxonomists for standard genome sequencing and annotation.</title>
        <authorList>
            <consortium name="The Broad Institute Genomics Platform"/>
            <consortium name="The Broad Institute Genome Sequencing Center for Infectious Disease"/>
            <person name="Wu L."/>
            <person name="Ma J."/>
        </authorList>
    </citation>
    <scope>NUCLEOTIDE SEQUENCE [LARGE SCALE GENOMIC DNA]</scope>
    <source>
        <strain evidence="4">JCM 16001</strain>
    </source>
</reference>
<dbReference type="InterPro" id="IPR020471">
    <property type="entry name" value="AKR"/>
</dbReference>
<dbReference type="Gene3D" id="3.20.20.100">
    <property type="entry name" value="NADP-dependent oxidoreductase domain"/>
    <property type="match status" value="1"/>
</dbReference>
<feature type="domain" description="NADP-dependent oxidoreductase" evidence="2">
    <location>
        <begin position="15"/>
        <end position="291"/>
    </location>
</feature>
<dbReference type="InterPro" id="IPR050791">
    <property type="entry name" value="Aldo-Keto_reductase"/>
</dbReference>
<evidence type="ECO:0000259" key="2">
    <source>
        <dbReference type="Pfam" id="PF00248"/>
    </source>
</evidence>
<gene>
    <name evidence="3" type="ORF">GCM10009830_14890</name>
</gene>
<accession>A0ABP4SDK5</accession>
<keyword evidence="1" id="KW-0560">Oxidoreductase</keyword>
<dbReference type="NCBIfam" id="NF007695">
    <property type="entry name" value="PRK10376.1"/>
    <property type="match status" value="1"/>
</dbReference>
<keyword evidence="4" id="KW-1185">Reference proteome</keyword>
<proteinExistence type="predicted"/>
<organism evidence="3 4">
    <name type="scientific">Glycomyces endophyticus</name>
    <dbReference type="NCBI Taxonomy" id="480996"/>
    <lineage>
        <taxon>Bacteria</taxon>
        <taxon>Bacillati</taxon>
        <taxon>Actinomycetota</taxon>
        <taxon>Actinomycetes</taxon>
        <taxon>Glycomycetales</taxon>
        <taxon>Glycomycetaceae</taxon>
        <taxon>Glycomyces</taxon>
    </lineage>
</organism>
<name>A0ABP4SDK5_9ACTN</name>
<evidence type="ECO:0000313" key="3">
    <source>
        <dbReference type="EMBL" id="GAA1670045.1"/>
    </source>
</evidence>
<evidence type="ECO:0000313" key="4">
    <source>
        <dbReference type="Proteomes" id="UP001499851"/>
    </source>
</evidence>
<protein>
    <submittedName>
        <fullName evidence="3">Oxidoreductase</fullName>
    </submittedName>
</protein>
<dbReference type="PANTHER" id="PTHR43625">
    <property type="entry name" value="AFLATOXIN B1 ALDEHYDE REDUCTASE"/>
    <property type="match status" value="1"/>
</dbReference>
<dbReference type="RefSeq" id="WP_344483905.1">
    <property type="nucleotide sequence ID" value="NZ_BAAAQF010000005.1"/>
</dbReference>
<dbReference type="PRINTS" id="PR00069">
    <property type="entry name" value="ALDKETRDTASE"/>
</dbReference>
<dbReference type="PANTHER" id="PTHR43625:SF40">
    <property type="entry name" value="ALDO-KETO REDUCTASE YAKC [NADP(+)]"/>
    <property type="match status" value="1"/>
</dbReference>
<dbReference type="Pfam" id="PF00248">
    <property type="entry name" value="Aldo_ket_red"/>
    <property type="match status" value="1"/>
</dbReference>
<comment type="caution">
    <text evidence="3">The sequence shown here is derived from an EMBL/GenBank/DDBJ whole genome shotgun (WGS) entry which is preliminary data.</text>
</comment>
<dbReference type="SUPFAM" id="SSF51430">
    <property type="entry name" value="NAD(P)-linked oxidoreductase"/>
    <property type="match status" value="1"/>
</dbReference>
<dbReference type="InterPro" id="IPR023210">
    <property type="entry name" value="NADP_OxRdtase_dom"/>
</dbReference>
<dbReference type="CDD" id="cd19088">
    <property type="entry name" value="AKR_AKR13B1"/>
    <property type="match status" value="1"/>
</dbReference>
<dbReference type="EMBL" id="BAAAQF010000005">
    <property type="protein sequence ID" value="GAA1670045.1"/>
    <property type="molecule type" value="Genomic_DNA"/>
</dbReference>
<dbReference type="InterPro" id="IPR036812">
    <property type="entry name" value="NAD(P)_OxRdtase_dom_sf"/>
</dbReference>